<dbReference type="Proteomes" id="UP000232883">
    <property type="component" value="Chromosome"/>
</dbReference>
<evidence type="ECO:0000256" key="4">
    <source>
        <dbReference type="ARBA" id="ARBA00022801"/>
    </source>
</evidence>
<keyword evidence="5 6" id="KW-0046">Antibiotic resistance</keyword>
<dbReference type="InterPro" id="IPR012338">
    <property type="entry name" value="Beta-lactam/transpept-like"/>
</dbReference>
<feature type="domain" description="Beta-lactamase class A catalytic" evidence="7">
    <location>
        <begin position="36"/>
        <end position="260"/>
    </location>
</feature>
<organism evidence="8 9">
    <name type="scientific">Spirosoma pollinicola</name>
    <dbReference type="NCBI Taxonomy" id="2057025"/>
    <lineage>
        <taxon>Bacteria</taxon>
        <taxon>Pseudomonadati</taxon>
        <taxon>Bacteroidota</taxon>
        <taxon>Cytophagia</taxon>
        <taxon>Cytophagales</taxon>
        <taxon>Cytophagaceae</taxon>
        <taxon>Spirosoma</taxon>
    </lineage>
</organism>
<dbReference type="GO" id="GO:0030655">
    <property type="term" value="P:beta-lactam antibiotic catabolic process"/>
    <property type="evidence" value="ECO:0007669"/>
    <property type="project" value="InterPro"/>
</dbReference>
<dbReference type="RefSeq" id="WP_100987876.1">
    <property type="nucleotide sequence ID" value="NZ_CP025096.1"/>
</dbReference>
<dbReference type="AlphaFoldDB" id="A0A2K8YX01"/>
<dbReference type="GO" id="GO:0046677">
    <property type="term" value="P:response to antibiotic"/>
    <property type="evidence" value="ECO:0007669"/>
    <property type="project" value="UniProtKB-UniRule"/>
</dbReference>
<evidence type="ECO:0000313" key="9">
    <source>
        <dbReference type="Proteomes" id="UP000232883"/>
    </source>
</evidence>
<keyword evidence="9" id="KW-1185">Reference proteome</keyword>
<dbReference type="PRINTS" id="PR00118">
    <property type="entry name" value="BLACTAMASEA"/>
</dbReference>
<dbReference type="OrthoDB" id="9772863at2"/>
<dbReference type="Gene3D" id="3.40.710.10">
    <property type="entry name" value="DD-peptidase/beta-lactamase superfamily"/>
    <property type="match status" value="1"/>
</dbReference>
<dbReference type="PANTHER" id="PTHR35333:SF3">
    <property type="entry name" value="BETA-LACTAMASE-TYPE TRANSPEPTIDASE FOLD CONTAINING PROTEIN"/>
    <property type="match status" value="1"/>
</dbReference>
<reference evidence="8 9" key="1">
    <citation type="submission" date="2017-11" db="EMBL/GenBank/DDBJ databases">
        <title>Taxonomic description and genome sequences of Spirosoma HA7 sp. nov., isolated from pollen microhabitat of Corylus avellana.</title>
        <authorList>
            <person name="Ambika Manirajan B."/>
            <person name="Suarez C."/>
            <person name="Ratering S."/>
            <person name="Geissler-Plaum R."/>
            <person name="Cardinale M."/>
            <person name="Sylvia S."/>
        </authorList>
    </citation>
    <scope>NUCLEOTIDE SEQUENCE [LARGE SCALE GENOMIC DNA]</scope>
    <source>
        <strain evidence="8 9">HA7</strain>
    </source>
</reference>
<evidence type="ECO:0000256" key="3">
    <source>
        <dbReference type="ARBA" id="ARBA00012865"/>
    </source>
</evidence>
<keyword evidence="4 6" id="KW-0378">Hydrolase</keyword>
<comment type="catalytic activity">
    <reaction evidence="1 6">
        <text>a beta-lactam + H2O = a substituted beta-amino acid</text>
        <dbReference type="Rhea" id="RHEA:20401"/>
        <dbReference type="ChEBI" id="CHEBI:15377"/>
        <dbReference type="ChEBI" id="CHEBI:35627"/>
        <dbReference type="ChEBI" id="CHEBI:140347"/>
        <dbReference type="EC" id="3.5.2.6"/>
    </reaction>
</comment>
<dbReference type="PANTHER" id="PTHR35333">
    <property type="entry name" value="BETA-LACTAMASE"/>
    <property type="match status" value="1"/>
</dbReference>
<evidence type="ECO:0000256" key="6">
    <source>
        <dbReference type="RuleBase" id="RU361140"/>
    </source>
</evidence>
<dbReference type="EMBL" id="CP025096">
    <property type="protein sequence ID" value="AUD02157.1"/>
    <property type="molecule type" value="Genomic_DNA"/>
</dbReference>
<dbReference type="PROSITE" id="PS00146">
    <property type="entry name" value="BETA_LACTAMASE_A"/>
    <property type="match status" value="1"/>
</dbReference>
<dbReference type="EC" id="3.5.2.6" evidence="3 6"/>
<protein>
    <recommendedName>
        <fullName evidence="3 6">Beta-lactamase</fullName>
        <ecNumber evidence="3 6">3.5.2.6</ecNumber>
    </recommendedName>
</protein>
<dbReference type="InterPro" id="IPR023650">
    <property type="entry name" value="Beta-lactam_class-A_AS"/>
</dbReference>
<gene>
    <name evidence="8" type="ORF">CWM47_10190</name>
</gene>
<evidence type="ECO:0000313" key="8">
    <source>
        <dbReference type="EMBL" id="AUD02157.1"/>
    </source>
</evidence>
<proteinExistence type="inferred from homology"/>
<evidence type="ECO:0000256" key="5">
    <source>
        <dbReference type="ARBA" id="ARBA00023251"/>
    </source>
</evidence>
<sequence length="287" mass="30874">MLVNQSPASSQSVAIGGDLQKQIATIAKSIPGRVGVAASVVETGEVVQWQGNAEFPMQSVYKLPIAMAVLNQVDEGRLKFDQRVNVEKVNYIAKPQHSPIRDEYQDGTVISISELLRYAVSESDGSASDIVMAQAGGPAVVMSYLNSIGVRDIKVADTERTLGLDATSQYRNWAKPVEAVKLLGLLQQGVGLSASSRSYLLRLMTETETGLNRLKGQLPQGVKVAHKTGTSQTTNGVTAATNDIGLITVDEHKHIALAVFIKDSAASTKEREAVIAQVAKLVYDRWK</sequence>
<evidence type="ECO:0000256" key="2">
    <source>
        <dbReference type="ARBA" id="ARBA00009009"/>
    </source>
</evidence>
<dbReference type="SUPFAM" id="SSF56601">
    <property type="entry name" value="beta-lactamase/transpeptidase-like"/>
    <property type="match status" value="1"/>
</dbReference>
<comment type="similarity">
    <text evidence="2 6">Belongs to the class-A beta-lactamase family.</text>
</comment>
<dbReference type="Pfam" id="PF13354">
    <property type="entry name" value="Beta-lactamase2"/>
    <property type="match status" value="1"/>
</dbReference>
<dbReference type="GO" id="GO:0008800">
    <property type="term" value="F:beta-lactamase activity"/>
    <property type="evidence" value="ECO:0007669"/>
    <property type="project" value="UniProtKB-UniRule"/>
</dbReference>
<name>A0A2K8YX01_9BACT</name>
<dbReference type="InterPro" id="IPR045155">
    <property type="entry name" value="Beta-lactam_cat"/>
</dbReference>
<dbReference type="KEGG" id="spir:CWM47_10190"/>
<evidence type="ECO:0000259" key="7">
    <source>
        <dbReference type="Pfam" id="PF13354"/>
    </source>
</evidence>
<accession>A0A2K8YX01</accession>
<dbReference type="NCBIfam" id="NF033103">
    <property type="entry name" value="bla_class_A"/>
    <property type="match status" value="1"/>
</dbReference>
<dbReference type="InterPro" id="IPR000871">
    <property type="entry name" value="Beta-lactam_class-A"/>
</dbReference>
<evidence type="ECO:0000256" key="1">
    <source>
        <dbReference type="ARBA" id="ARBA00001526"/>
    </source>
</evidence>